<keyword evidence="2" id="KW-1185">Reference proteome</keyword>
<evidence type="ECO:0000313" key="2">
    <source>
        <dbReference type="Proteomes" id="UP001163603"/>
    </source>
</evidence>
<protein>
    <submittedName>
        <fullName evidence="1">Uncharacterized protein</fullName>
    </submittedName>
</protein>
<gene>
    <name evidence="1" type="ORF">Pint_30533</name>
</gene>
<organism evidence="1 2">
    <name type="scientific">Pistacia integerrima</name>
    <dbReference type="NCBI Taxonomy" id="434235"/>
    <lineage>
        <taxon>Eukaryota</taxon>
        <taxon>Viridiplantae</taxon>
        <taxon>Streptophyta</taxon>
        <taxon>Embryophyta</taxon>
        <taxon>Tracheophyta</taxon>
        <taxon>Spermatophyta</taxon>
        <taxon>Magnoliopsida</taxon>
        <taxon>eudicotyledons</taxon>
        <taxon>Gunneridae</taxon>
        <taxon>Pentapetalae</taxon>
        <taxon>rosids</taxon>
        <taxon>malvids</taxon>
        <taxon>Sapindales</taxon>
        <taxon>Anacardiaceae</taxon>
        <taxon>Pistacia</taxon>
    </lineage>
</organism>
<sequence>MGIPWNEKPAETSLGDGAFGECSRGQDYKLFQFAASFQCSDQS</sequence>
<reference evidence="2" key="1">
    <citation type="journal article" date="2023" name="G3 (Bethesda)">
        <title>Genome assembly and association tests identify interacting loci associated with vigor, precocity, and sex in interspecific pistachio rootstocks.</title>
        <authorList>
            <person name="Palmer W."/>
            <person name="Jacygrad E."/>
            <person name="Sagayaradj S."/>
            <person name="Cavanaugh K."/>
            <person name="Han R."/>
            <person name="Bertier L."/>
            <person name="Beede B."/>
            <person name="Kafkas S."/>
            <person name="Golino D."/>
            <person name="Preece J."/>
            <person name="Michelmore R."/>
        </authorList>
    </citation>
    <scope>NUCLEOTIDE SEQUENCE [LARGE SCALE GENOMIC DNA]</scope>
</reference>
<proteinExistence type="predicted"/>
<comment type="caution">
    <text evidence="1">The sequence shown here is derived from an EMBL/GenBank/DDBJ whole genome shotgun (WGS) entry which is preliminary data.</text>
</comment>
<dbReference type="Proteomes" id="UP001163603">
    <property type="component" value="Chromosome 15"/>
</dbReference>
<accession>A0ACC0X245</accession>
<evidence type="ECO:0000313" key="1">
    <source>
        <dbReference type="EMBL" id="KAJ0008245.1"/>
    </source>
</evidence>
<name>A0ACC0X245_9ROSI</name>
<dbReference type="EMBL" id="CM047750">
    <property type="protein sequence ID" value="KAJ0008245.1"/>
    <property type="molecule type" value="Genomic_DNA"/>
</dbReference>